<evidence type="ECO:0000313" key="15">
    <source>
        <dbReference type="Proteomes" id="UP000440732"/>
    </source>
</evidence>
<dbReference type="EMBL" id="QXGF01005468">
    <property type="protein sequence ID" value="KAE8918644.1"/>
    <property type="molecule type" value="Genomic_DNA"/>
</dbReference>
<evidence type="ECO:0000313" key="3">
    <source>
        <dbReference type="EMBL" id="KAE9059670.1"/>
    </source>
</evidence>
<accession>A0A6A3V7W6</accession>
<proteinExistence type="predicted"/>
<dbReference type="EMBL" id="QXFX01005898">
    <property type="protein sequence ID" value="KAE9059670.1"/>
    <property type="molecule type" value="Genomic_DNA"/>
</dbReference>
<evidence type="ECO:0000313" key="4">
    <source>
        <dbReference type="EMBL" id="KAE9060616.1"/>
    </source>
</evidence>
<dbReference type="Proteomes" id="UP000429523">
    <property type="component" value="Unassembled WGS sequence"/>
</dbReference>
<dbReference type="EMBL" id="QXGA01006026">
    <property type="protein sequence ID" value="KAE9064666.1"/>
    <property type="molecule type" value="Genomic_DNA"/>
</dbReference>
<dbReference type="EMBL" id="QXFZ01005557">
    <property type="protein sequence ID" value="KAE9060616.1"/>
    <property type="molecule type" value="Genomic_DNA"/>
</dbReference>
<evidence type="ECO:0000313" key="6">
    <source>
        <dbReference type="EMBL" id="KAE9162384.1"/>
    </source>
</evidence>
<dbReference type="Proteomes" id="UP000437068">
    <property type="component" value="Unassembled WGS sequence"/>
</dbReference>
<evidence type="ECO:0000313" key="13">
    <source>
        <dbReference type="Proteomes" id="UP000437068"/>
    </source>
</evidence>
<dbReference type="Proteomes" id="UP000440732">
    <property type="component" value="Unassembled WGS sequence"/>
</dbReference>
<dbReference type="EMBL" id="QXGD01005356">
    <property type="protein sequence ID" value="KAE9166455.1"/>
    <property type="molecule type" value="Genomic_DNA"/>
</dbReference>
<evidence type="ECO:0000313" key="9">
    <source>
        <dbReference type="EMBL" id="KAE9266032.1"/>
    </source>
</evidence>
<evidence type="ECO:0000313" key="8">
    <source>
        <dbReference type="EMBL" id="KAE9166455.1"/>
    </source>
</evidence>
<evidence type="ECO:0000313" key="5">
    <source>
        <dbReference type="EMBL" id="KAE9064666.1"/>
    </source>
</evidence>
<dbReference type="Proteomes" id="UP000486351">
    <property type="component" value="Unassembled WGS sequence"/>
</dbReference>
<dbReference type="EMBL" id="QXGB01005722">
    <property type="protein sequence ID" value="KAE9162384.1"/>
    <property type="molecule type" value="Genomic_DNA"/>
</dbReference>
<evidence type="ECO:0000313" key="2">
    <source>
        <dbReference type="EMBL" id="KAE8960497.1"/>
    </source>
</evidence>
<dbReference type="Proteomes" id="UP000440367">
    <property type="component" value="Unassembled WGS sequence"/>
</dbReference>
<evidence type="ECO:0000313" key="18">
    <source>
        <dbReference type="Proteomes" id="UP000476176"/>
    </source>
</evidence>
<dbReference type="EMBL" id="QXGC01005979">
    <property type="protein sequence ID" value="KAE9163631.1"/>
    <property type="molecule type" value="Genomic_DNA"/>
</dbReference>
<evidence type="ECO:0000313" key="1">
    <source>
        <dbReference type="EMBL" id="KAE8918644.1"/>
    </source>
</evidence>
<name>A0A6A3V7W6_9STRA</name>
<evidence type="ECO:0000313" key="11">
    <source>
        <dbReference type="Proteomes" id="UP000429523"/>
    </source>
</evidence>
<dbReference type="EMBL" id="QXGE01006049">
    <property type="protein sequence ID" value="KAE9266032.1"/>
    <property type="molecule type" value="Genomic_DNA"/>
</dbReference>
<sequence length="67" mass="7450">MRRSRRPRSTTRCWNRKTRRLACALTPPTSCTRAPCSPSCCPCSTVGRPRSSTFANSTMSKTVRSAL</sequence>
<evidence type="ECO:0000313" key="16">
    <source>
        <dbReference type="Proteomes" id="UP000441208"/>
    </source>
</evidence>
<keyword evidence="12" id="KW-1185">Reference proteome</keyword>
<dbReference type="EMBL" id="QXFW01005967">
    <property type="protein sequence ID" value="KAE8960497.1"/>
    <property type="molecule type" value="Genomic_DNA"/>
</dbReference>
<organism evidence="6 12">
    <name type="scientific">Phytophthora fragariae</name>
    <dbReference type="NCBI Taxonomy" id="53985"/>
    <lineage>
        <taxon>Eukaryota</taxon>
        <taxon>Sar</taxon>
        <taxon>Stramenopiles</taxon>
        <taxon>Oomycota</taxon>
        <taxon>Peronosporomycetes</taxon>
        <taxon>Peronosporales</taxon>
        <taxon>Peronosporaceae</taxon>
        <taxon>Phytophthora</taxon>
    </lineage>
</organism>
<protein>
    <submittedName>
        <fullName evidence="6">Uncharacterized protein</fullName>
    </submittedName>
</protein>
<dbReference type="Proteomes" id="UP000476176">
    <property type="component" value="Unassembled WGS sequence"/>
</dbReference>
<evidence type="ECO:0000313" key="20">
    <source>
        <dbReference type="Proteomes" id="UP000488956"/>
    </source>
</evidence>
<comment type="caution">
    <text evidence="6">The sequence shown here is derived from an EMBL/GenBank/DDBJ whole genome shotgun (WGS) entry which is preliminary data.</text>
</comment>
<evidence type="ECO:0000313" key="19">
    <source>
        <dbReference type="Proteomes" id="UP000486351"/>
    </source>
</evidence>
<dbReference type="Proteomes" id="UP000488956">
    <property type="component" value="Unassembled WGS sequence"/>
</dbReference>
<evidence type="ECO:0000313" key="10">
    <source>
        <dbReference type="EMBL" id="KAE9270641.1"/>
    </source>
</evidence>
<dbReference type="Proteomes" id="UP000460718">
    <property type="component" value="Unassembled WGS sequence"/>
</dbReference>
<reference evidence="11 12" key="1">
    <citation type="submission" date="2018-08" db="EMBL/GenBank/DDBJ databases">
        <title>Genomic investigation of the strawberry pathogen Phytophthora fragariae indicates pathogenicity is determined by transcriptional variation in three key races.</title>
        <authorList>
            <person name="Adams T.M."/>
            <person name="Armitage A.D."/>
            <person name="Sobczyk M.K."/>
            <person name="Bates H.J."/>
            <person name="Dunwell J.M."/>
            <person name="Nellist C.F."/>
            <person name="Harrison R.J."/>
        </authorList>
    </citation>
    <scope>NUCLEOTIDE SEQUENCE [LARGE SCALE GENOMIC DNA]</scope>
    <source>
        <strain evidence="9 13">A4</strain>
        <strain evidence="8 14">BC-1</strain>
        <strain evidence="7 18">BC-23</strain>
        <strain evidence="6 12">NOV-27</strain>
        <strain evidence="5 15">NOV-5</strain>
        <strain evidence="4 16">NOV-71</strain>
        <strain evidence="10 19">NOV-77</strain>
        <strain evidence="1 11">NOV-9</strain>
        <strain evidence="3 20">ONT-3</strain>
        <strain evidence="2 17">SCRP245</strain>
    </source>
</reference>
<dbReference type="Proteomes" id="UP000433483">
    <property type="component" value="Unassembled WGS sequence"/>
</dbReference>
<evidence type="ECO:0000313" key="7">
    <source>
        <dbReference type="EMBL" id="KAE9163631.1"/>
    </source>
</evidence>
<evidence type="ECO:0000313" key="17">
    <source>
        <dbReference type="Proteomes" id="UP000460718"/>
    </source>
</evidence>
<dbReference type="Proteomes" id="UP000441208">
    <property type="component" value="Unassembled WGS sequence"/>
</dbReference>
<dbReference type="AlphaFoldDB" id="A0A6A3V7W6"/>
<evidence type="ECO:0000313" key="14">
    <source>
        <dbReference type="Proteomes" id="UP000440367"/>
    </source>
</evidence>
<gene>
    <name evidence="9" type="ORF">PF001_g30645</name>
    <name evidence="8" type="ORF">PF002_g31110</name>
    <name evidence="7" type="ORF">PF004_g30085</name>
    <name evidence="6" type="ORF">PF005_g30867</name>
    <name evidence="5" type="ORF">PF006_g30641</name>
    <name evidence="4" type="ORF">PF007_g30541</name>
    <name evidence="10" type="ORF">PF008_g30564</name>
    <name evidence="1" type="ORF">PF009_g31043</name>
    <name evidence="3" type="ORF">PF010_g30528</name>
    <name evidence="2" type="ORF">PF011_g30072</name>
</gene>
<evidence type="ECO:0000313" key="12">
    <source>
        <dbReference type="Proteomes" id="UP000433483"/>
    </source>
</evidence>
<dbReference type="EMBL" id="QXFY01005858">
    <property type="protein sequence ID" value="KAE9270641.1"/>
    <property type="molecule type" value="Genomic_DNA"/>
</dbReference>